<dbReference type="PANTHER" id="PTHR43384">
    <property type="entry name" value="SEPTUM SITE-DETERMINING PROTEIN MIND HOMOLOG, CHLOROPLASTIC-RELATED"/>
    <property type="match status" value="1"/>
</dbReference>
<organism evidence="3 4">
    <name type="scientific">Pseudovibrio ascidiaceicola</name>
    <dbReference type="NCBI Taxonomy" id="285279"/>
    <lineage>
        <taxon>Bacteria</taxon>
        <taxon>Pseudomonadati</taxon>
        <taxon>Pseudomonadota</taxon>
        <taxon>Alphaproteobacteria</taxon>
        <taxon>Hyphomicrobiales</taxon>
        <taxon>Stappiaceae</taxon>
        <taxon>Pseudovibrio</taxon>
    </lineage>
</organism>
<keyword evidence="2" id="KW-0067">ATP-binding</keyword>
<dbReference type="Gene3D" id="3.40.50.2300">
    <property type="match status" value="1"/>
</dbReference>
<dbReference type="Gene3D" id="3.40.50.300">
    <property type="entry name" value="P-loop containing nucleotide triphosphate hydrolases"/>
    <property type="match status" value="1"/>
</dbReference>
<gene>
    <name evidence="3" type="ORF">SAMN04488518_104228</name>
</gene>
<proteinExistence type="predicted"/>
<evidence type="ECO:0000313" key="3">
    <source>
        <dbReference type="EMBL" id="SFK35271.1"/>
    </source>
</evidence>
<reference evidence="3 4" key="1">
    <citation type="submission" date="2016-10" db="EMBL/GenBank/DDBJ databases">
        <authorList>
            <person name="Varghese N."/>
            <person name="Submissions S."/>
        </authorList>
    </citation>
    <scope>NUCLEOTIDE SEQUENCE [LARGE SCALE GENOMIC DNA]</scope>
    <source>
        <strain evidence="3 4">DSM 16392</strain>
    </source>
</reference>
<dbReference type="SUPFAM" id="SSF52540">
    <property type="entry name" value="P-loop containing nucleoside triphosphate hydrolases"/>
    <property type="match status" value="1"/>
</dbReference>
<dbReference type="InterPro" id="IPR050625">
    <property type="entry name" value="ParA/MinD_ATPase"/>
</dbReference>
<accession>A0A1I3YVN5</accession>
<keyword evidence="4" id="KW-1185">Reference proteome</keyword>
<evidence type="ECO:0000256" key="1">
    <source>
        <dbReference type="ARBA" id="ARBA00022741"/>
    </source>
</evidence>
<sequence length="430" mass="46679">MGQNMNDFAHSKLDVEQNHDVSGQLSTSDFNLVSIPRISVQAFCLDAQTAETIQKASADRRMSKTHTMVRQGGILAATETFQSAATPNFLIVESLASSSEMIEELDRLAEVCDAGTNVLVIGRVNDVNLYRALIQRGVGEYIVGPIDIAQLINTIGQFYSDIDAEPFGRTIAVLGAKGGCGASAVAHNLSWSIAKTLDNDVAIADLDLPFGTAGLDFNQDPLQGIMEAIASPDRLDDTLLDRLLAKCNDRLSLLAAPATLEQTYDFDTDKFDQVIEVMQKGTPTVVLDLPHTWNSWVRHILAHVDEVLIVAEPDLANLRNAKNLVDSIAQLRPNDTKPYLVLNKVGIPKRPEIKPDEFSSALDVVSLAAMPFEPALFGTASNNGQMIAEFDSRHAVAGLFEEIAAKVTGKAEMHTKSKSLIASLIKKVRK</sequence>
<dbReference type="InterPro" id="IPR027417">
    <property type="entry name" value="P-loop_NTPase"/>
</dbReference>
<evidence type="ECO:0000313" key="4">
    <source>
        <dbReference type="Proteomes" id="UP000199598"/>
    </source>
</evidence>
<comment type="caution">
    <text evidence="3">The sequence shown here is derived from an EMBL/GenBank/DDBJ whole genome shotgun (WGS) entry which is preliminary data.</text>
</comment>
<dbReference type="Proteomes" id="UP000199598">
    <property type="component" value="Unassembled WGS sequence"/>
</dbReference>
<dbReference type="EMBL" id="FOSK01000004">
    <property type="protein sequence ID" value="SFK35271.1"/>
    <property type="molecule type" value="Genomic_DNA"/>
</dbReference>
<name>A0A1I3YVN5_9HYPH</name>
<keyword evidence="1" id="KW-0547">Nucleotide-binding</keyword>
<evidence type="ECO:0000256" key="2">
    <source>
        <dbReference type="ARBA" id="ARBA00022840"/>
    </source>
</evidence>
<dbReference type="PANTHER" id="PTHR43384:SF6">
    <property type="entry name" value="SEPTUM SITE-DETERMINING PROTEIN MIND HOMOLOG, CHLOROPLASTIC"/>
    <property type="match status" value="1"/>
</dbReference>
<protein>
    <submittedName>
        <fullName evidence="3">Pilus assembly protein CpaE</fullName>
    </submittedName>
</protein>